<comment type="caution">
    <text evidence="2">The sequence shown here is derived from an EMBL/GenBank/DDBJ whole genome shotgun (WGS) entry which is preliminary data.</text>
</comment>
<evidence type="ECO:0000313" key="3">
    <source>
        <dbReference type="Proteomes" id="UP000028058"/>
    </source>
</evidence>
<accession>A0A3R7HDZ7</accession>
<keyword evidence="3" id="KW-1185">Reference proteome</keyword>
<dbReference type="RefSeq" id="WP_043471270.1">
    <property type="nucleotide sequence ID" value="NZ_CP134822.1"/>
</dbReference>
<name>A0A3R7HDZ7_9ACTN</name>
<dbReference type="AlphaFoldDB" id="A0A3R7HDZ7"/>
<protein>
    <submittedName>
        <fullName evidence="2">Uncharacterized protein</fullName>
    </submittedName>
</protein>
<proteinExistence type="predicted"/>
<dbReference type="EMBL" id="JNAD02000008">
    <property type="protein sequence ID" value="RKM94346.1"/>
    <property type="molecule type" value="Genomic_DNA"/>
</dbReference>
<sequence length="72" mass="7003">MQRHEPAADAAAPGTRPEGRPPSVSRLLAACAAAAAVSTPPKGPEESCAGNTGGTRDGRPGTPGAATVRQAA</sequence>
<evidence type="ECO:0000313" key="2">
    <source>
        <dbReference type="EMBL" id="RKM94346.1"/>
    </source>
</evidence>
<gene>
    <name evidence="2" type="ORF">SFRA_017790</name>
</gene>
<dbReference type="Proteomes" id="UP000028058">
    <property type="component" value="Unassembled WGS sequence"/>
</dbReference>
<feature type="region of interest" description="Disordered" evidence="1">
    <location>
        <begin position="1"/>
        <end position="72"/>
    </location>
</feature>
<evidence type="ECO:0000256" key="1">
    <source>
        <dbReference type="SAM" id="MobiDB-lite"/>
    </source>
</evidence>
<organism evidence="2 3">
    <name type="scientific">Streptomyces xinghaiensis</name>
    <dbReference type="NCBI Taxonomy" id="1038928"/>
    <lineage>
        <taxon>Bacteria</taxon>
        <taxon>Bacillati</taxon>
        <taxon>Actinomycetota</taxon>
        <taxon>Actinomycetes</taxon>
        <taxon>Kitasatosporales</taxon>
        <taxon>Streptomycetaceae</taxon>
        <taxon>Streptomyces</taxon>
    </lineage>
</organism>
<reference evidence="2 3" key="1">
    <citation type="journal article" date="2014" name="Genome Announc.">
        <title>Draft Genome Sequence of Streptomyces fradiae ATCC 19609, a Strain Highly Sensitive to Antibiotics.</title>
        <authorList>
            <person name="Bekker O.B."/>
            <person name="Klimina K.M."/>
            <person name="Vatlin A.A."/>
            <person name="Zakharevich N.V."/>
            <person name="Kasianov A.S."/>
            <person name="Danilenko V.N."/>
        </authorList>
    </citation>
    <scope>NUCLEOTIDE SEQUENCE [LARGE SCALE GENOMIC DNA]</scope>
    <source>
        <strain evidence="2 3">ATCC 19609</strain>
    </source>
</reference>